<dbReference type="GO" id="GO:0005886">
    <property type="term" value="C:plasma membrane"/>
    <property type="evidence" value="ECO:0007669"/>
    <property type="project" value="TreeGrafter"/>
</dbReference>
<evidence type="ECO:0000256" key="6">
    <source>
        <dbReference type="ARBA" id="ARBA00023239"/>
    </source>
</evidence>
<dbReference type="OrthoDB" id="548029at2759"/>
<dbReference type="PROSITE" id="PS50125">
    <property type="entry name" value="GUANYLATE_CYCLASE_2"/>
    <property type="match status" value="1"/>
</dbReference>
<dbReference type="Gene3D" id="3.30.450.20">
    <property type="entry name" value="PAS domain"/>
    <property type="match status" value="1"/>
</dbReference>
<keyword evidence="6 7" id="KW-0456">Lyase</keyword>
<protein>
    <submittedName>
        <fullName evidence="10">Atrial natriuretic peptide receptor 2</fullName>
    </submittedName>
</protein>
<gene>
    <name evidence="10" type="ORF">TSOC_001997</name>
</gene>
<keyword evidence="10" id="KW-0675">Receptor</keyword>
<dbReference type="Proteomes" id="UP000236333">
    <property type="component" value="Unassembled WGS sequence"/>
</dbReference>
<dbReference type="GO" id="GO:0000166">
    <property type="term" value="F:nucleotide binding"/>
    <property type="evidence" value="ECO:0007669"/>
    <property type="project" value="UniProtKB-KW"/>
</dbReference>
<evidence type="ECO:0000259" key="9">
    <source>
        <dbReference type="PROSITE" id="PS50125"/>
    </source>
</evidence>
<comment type="subcellular location">
    <subcellularLocation>
        <location evidence="1">Membrane</location>
    </subcellularLocation>
</comment>
<name>A0A2J8AFA3_9CHLO</name>
<dbReference type="InterPro" id="IPR018297">
    <property type="entry name" value="A/G_cyclase_CS"/>
</dbReference>
<dbReference type="AlphaFoldDB" id="A0A2J8AFA3"/>
<evidence type="ECO:0000313" key="11">
    <source>
        <dbReference type="Proteomes" id="UP000236333"/>
    </source>
</evidence>
<dbReference type="PANTHER" id="PTHR11920">
    <property type="entry name" value="GUANYLYL CYCLASE"/>
    <property type="match status" value="1"/>
</dbReference>
<dbReference type="PROSITE" id="PS00452">
    <property type="entry name" value="GUANYLATE_CYCLASE_1"/>
    <property type="match status" value="1"/>
</dbReference>
<evidence type="ECO:0000256" key="8">
    <source>
        <dbReference type="SAM" id="MobiDB-lite"/>
    </source>
</evidence>
<feature type="domain" description="Guanylate cyclase" evidence="9">
    <location>
        <begin position="314"/>
        <end position="460"/>
    </location>
</feature>
<dbReference type="PANTHER" id="PTHR11920:SF335">
    <property type="entry name" value="GUANYLATE CYCLASE"/>
    <property type="match status" value="1"/>
</dbReference>
<proteinExistence type="inferred from homology"/>
<evidence type="ECO:0000313" key="10">
    <source>
        <dbReference type="EMBL" id="PNH11172.1"/>
    </source>
</evidence>
<evidence type="ECO:0000256" key="1">
    <source>
        <dbReference type="ARBA" id="ARBA00004370"/>
    </source>
</evidence>
<sequence length="534" mass="58063">MHRGRLGFLSFSDEESAARQYEGMLRDHMGLKYTPNPVTMVNEDGLIMTQNPASAGAIGIQGYEVRMIGSTRFNYLTQLFSSDPTAEQDMRACTATGKTWSRLLRISDSPILRTWLELEDDEERWHEVQVSRLRDPLYATSCFMIAEQDVTATVLAQERVARLQRQQHALLKEILPQQVGRGVIEVFMAADKGRRVNLRRDLEGSGGEADAPDSLAPGTPTTPSPAGGADAAPALGPSAGFSGAAAEEHEPTPSNLRSLGHGGEGVSDTGSVVLPDGTVLSLRVDSDNDSERGSAVQISRRDVMSLATWHESATILFADIKGFTNLSQQLHPAKVMLFLDTLYNAFDMLLDECGAYKASGVETIGDCYMVSAGLFATPFTTPDGGTEMRLGGHDPKHASKVLRFARQMIAVASRLRTPLGDAVELRIGIHSGPCMSGVVGRRMPRFCLFGDTINVASRMESTGQPGRIHVSEATRELLPDDLWQAHGEGINVKGVGPMKTFWWDGDLSCQCTIARDRILNTIAGVRAPRSMLRC</sequence>
<evidence type="ECO:0000256" key="7">
    <source>
        <dbReference type="RuleBase" id="RU000405"/>
    </source>
</evidence>
<keyword evidence="5" id="KW-0472">Membrane</keyword>
<evidence type="ECO:0000256" key="5">
    <source>
        <dbReference type="ARBA" id="ARBA00023136"/>
    </source>
</evidence>
<dbReference type="SMART" id="SM00044">
    <property type="entry name" value="CYCc"/>
    <property type="match status" value="1"/>
</dbReference>
<accession>A0A2J8AFA3</accession>
<keyword evidence="3" id="KW-0547">Nucleotide-binding</keyword>
<keyword evidence="11" id="KW-1185">Reference proteome</keyword>
<dbReference type="FunFam" id="3.30.70.1230:FF:000059">
    <property type="entry name" value="Guanylate cyclase"/>
    <property type="match status" value="1"/>
</dbReference>
<dbReference type="InterPro" id="IPR001054">
    <property type="entry name" value="A/G_cyclase"/>
</dbReference>
<evidence type="ECO:0000256" key="4">
    <source>
        <dbReference type="ARBA" id="ARBA00022989"/>
    </source>
</evidence>
<dbReference type="Pfam" id="PF00211">
    <property type="entry name" value="Guanylate_cyc"/>
    <property type="match status" value="1"/>
</dbReference>
<comment type="similarity">
    <text evidence="7">Belongs to the adenylyl cyclase class-4/guanylyl cyclase family.</text>
</comment>
<reference evidence="10 11" key="1">
    <citation type="journal article" date="2017" name="Mol. Biol. Evol.">
        <title>The 4-celled Tetrabaena socialis nuclear genome reveals the essential components for genetic control of cell number at the origin of multicellularity in the volvocine lineage.</title>
        <authorList>
            <person name="Featherston J."/>
            <person name="Arakaki Y."/>
            <person name="Hanschen E.R."/>
            <person name="Ferris P.J."/>
            <person name="Michod R.E."/>
            <person name="Olson B.J.S.C."/>
            <person name="Nozaki H."/>
            <person name="Durand P.M."/>
        </authorList>
    </citation>
    <scope>NUCLEOTIDE SEQUENCE [LARGE SCALE GENOMIC DNA]</scope>
    <source>
        <strain evidence="10 11">NIES-571</strain>
    </source>
</reference>
<dbReference type="InterPro" id="IPR029787">
    <property type="entry name" value="Nucleotide_cyclase"/>
</dbReference>
<dbReference type="GO" id="GO:0035556">
    <property type="term" value="P:intracellular signal transduction"/>
    <property type="evidence" value="ECO:0007669"/>
    <property type="project" value="InterPro"/>
</dbReference>
<keyword evidence="4" id="KW-1133">Transmembrane helix</keyword>
<keyword evidence="2" id="KW-0812">Transmembrane</keyword>
<comment type="caution">
    <text evidence="10">The sequence shown here is derived from an EMBL/GenBank/DDBJ whole genome shotgun (WGS) entry which is preliminary data.</text>
</comment>
<dbReference type="GO" id="GO:0004016">
    <property type="term" value="F:adenylate cyclase activity"/>
    <property type="evidence" value="ECO:0007669"/>
    <property type="project" value="TreeGrafter"/>
</dbReference>
<organism evidence="10 11">
    <name type="scientific">Tetrabaena socialis</name>
    <dbReference type="NCBI Taxonomy" id="47790"/>
    <lineage>
        <taxon>Eukaryota</taxon>
        <taxon>Viridiplantae</taxon>
        <taxon>Chlorophyta</taxon>
        <taxon>core chlorophytes</taxon>
        <taxon>Chlorophyceae</taxon>
        <taxon>CS clade</taxon>
        <taxon>Chlamydomonadales</taxon>
        <taxon>Tetrabaenaceae</taxon>
        <taxon>Tetrabaena</taxon>
    </lineage>
</organism>
<feature type="region of interest" description="Disordered" evidence="8">
    <location>
        <begin position="202"/>
        <end position="273"/>
    </location>
</feature>
<evidence type="ECO:0000256" key="2">
    <source>
        <dbReference type="ARBA" id="ARBA00022692"/>
    </source>
</evidence>
<dbReference type="GO" id="GO:0007168">
    <property type="term" value="P:receptor guanylyl cyclase signaling pathway"/>
    <property type="evidence" value="ECO:0007669"/>
    <property type="project" value="TreeGrafter"/>
</dbReference>
<dbReference type="InterPro" id="IPR050401">
    <property type="entry name" value="Cyclic_nucleotide_synthase"/>
</dbReference>
<dbReference type="GO" id="GO:0001653">
    <property type="term" value="F:peptide receptor activity"/>
    <property type="evidence" value="ECO:0007669"/>
    <property type="project" value="TreeGrafter"/>
</dbReference>
<feature type="compositionally biased region" description="Low complexity" evidence="8">
    <location>
        <begin position="214"/>
        <end position="240"/>
    </location>
</feature>
<dbReference type="GO" id="GO:0004383">
    <property type="term" value="F:guanylate cyclase activity"/>
    <property type="evidence" value="ECO:0007669"/>
    <property type="project" value="TreeGrafter"/>
</dbReference>
<dbReference type="SUPFAM" id="SSF55073">
    <property type="entry name" value="Nucleotide cyclase"/>
    <property type="match status" value="1"/>
</dbReference>
<dbReference type="EMBL" id="PGGS01000036">
    <property type="protein sequence ID" value="PNH11172.1"/>
    <property type="molecule type" value="Genomic_DNA"/>
</dbReference>
<evidence type="ECO:0000256" key="3">
    <source>
        <dbReference type="ARBA" id="ARBA00022741"/>
    </source>
</evidence>
<dbReference type="CDD" id="cd07302">
    <property type="entry name" value="CHD"/>
    <property type="match status" value="1"/>
</dbReference>
<dbReference type="Gene3D" id="3.30.70.1230">
    <property type="entry name" value="Nucleotide cyclase"/>
    <property type="match status" value="1"/>
</dbReference>